<gene>
    <name evidence="3" type="primary">LOC123419046</name>
</gene>
<dbReference type="OrthoDB" id="673568at2759"/>
<dbReference type="KEGG" id="hvg:123419046"/>
<dbReference type="GeneID" id="123419046"/>
<dbReference type="EnsemblPlants" id="HORVU.MOREX.r3.1HG0086260.1">
    <property type="protein sequence ID" value="HORVU.MOREX.r3.1HG0086260.1"/>
    <property type="gene ID" value="HORVU.MOREX.r3.1HG0086260"/>
</dbReference>
<evidence type="ECO:0000259" key="2">
    <source>
        <dbReference type="PROSITE" id="PS51379"/>
    </source>
</evidence>
<feature type="domain" description="4Fe-4S ferredoxin-type" evidence="2">
    <location>
        <begin position="126"/>
        <end position="156"/>
    </location>
</feature>
<reference evidence="3" key="3">
    <citation type="submission" date="2022-01" db="UniProtKB">
        <authorList>
            <consortium name="EnsemblPlants"/>
        </authorList>
    </citation>
    <scope>IDENTIFICATION</scope>
    <source>
        <strain evidence="3">subsp. vulgare</strain>
    </source>
</reference>
<accession>A0A8I6WMK5</accession>
<dbReference type="PROSITE" id="PS51379">
    <property type="entry name" value="4FE4S_FER_2"/>
    <property type="match status" value="1"/>
</dbReference>
<evidence type="ECO:0000313" key="3">
    <source>
        <dbReference type="EnsemblPlants" id="HORVU.MOREX.r3.1HG0086260.1"/>
    </source>
</evidence>
<evidence type="ECO:0000256" key="1">
    <source>
        <dbReference type="SAM" id="MobiDB-lite"/>
    </source>
</evidence>
<sequence length="205" mass="21099">MGVHPGLRPQLLAKQPESPDCNGRSAIDGPTFLITVVVDDAFRARSVVQWHGFCQGPPTGTSPADGIDGVTSTYYYYVADRSCSGPGRDSATIFSGAQGGEAGPTADVHACLGRRADASARHGIAGVPEKDEGRINGGCACCKPKCPVHSIGQGPNACAEAQLMANCPVIHLDEGGVVEKLLRWSAAALEATALWVAAICGGQGQ</sequence>
<proteinExistence type="predicted"/>
<feature type="region of interest" description="Disordered" evidence="1">
    <location>
        <begin position="1"/>
        <end position="25"/>
    </location>
</feature>
<keyword evidence="4" id="KW-1185">Reference proteome</keyword>
<dbReference type="Gramene" id="HORVU.MOREX.r3.1HG0086260.1">
    <property type="protein sequence ID" value="HORVU.MOREX.r3.1HG0086260.1"/>
    <property type="gene ID" value="HORVU.MOREX.r3.1HG0086260"/>
</dbReference>
<dbReference type="RefSeq" id="XP_044963053.1">
    <property type="nucleotide sequence ID" value="XM_045107118.1"/>
</dbReference>
<evidence type="ECO:0000313" key="4">
    <source>
        <dbReference type="Proteomes" id="UP000011116"/>
    </source>
</evidence>
<reference evidence="3" key="2">
    <citation type="submission" date="2020-10" db="EMBL/GenBank/DDBJ databases">
        <authorList>
            <person name="Scholz U."/>
            <person name="Mascher M."/>
            <person name="Fiebig A."/>
        </authorList>
    </citation>
    <scope>NUCLEOTIDE SEQUENCE [LARGE SCALE GENOMIC DNA]</scope>
    <source>
        <strain evidence="3">cv. Morex</strain>
    </source>
</reference>
<dbReference type="InterPro" id="IPR017896">
    <property type="entry name" value="4Fe4S_Fe-S-bd"/>
</dbReference>
<name>A0A8I6WMK5_HORVV</name>
<reference evidence="4" key="1">
    <citation type="journal article" date="2012" name="Nature">
        <title>A physical, genetic and functional sequence assembly of the barley genome.</title>
        <authorList>
            <consortium name="The International Barley Genome Sequencing Consortium"/>
            <person name="Mayer K.F."/>
            <person name="Waugh R."/>
            <person name="Brown J.W."/>
            <person name="Schulman A."/>
            <person name="Langridge P."/>
            <person name="Platzer M."/>
            <person name="Fincher G.B."/>
            <person name="Muehlbauer G.J."/>
            <person name="Sato K."/>
            <person name="Close T.J."/>
            <person name="Wise R.P."/>
            <person name="Stein N."/>
        </authorList>
    </citation>
    <scope>NUCLEOTIDE SEQUENCE [LARGE SCALE GENOMIC DNA]</scope>
    <source>
        <strain evidence="4">cv. Morex</strain>
    </source>
</reference>
<protein>
    <recommendedName>
        <fullName evidence="2">4Fe-4S ferredoxin-type domain-containing protein</fullName>
    </recommendedName>
</protein>
<dbReference type="Proteomes" id="UP000011116">
    <property type="component" value="Chromosome 1H"/>
</dbReference>
<dbReference type="AlphaFoldDB" id="A0A8I6WMK5"/>
<organism evidence="3 4">
    <name type="scientific">Hordeum vulgare subsp. vulgare</name>
    <name type="common">Domesticated barley</name>
    <dbReference type="NCBI Taxonomy" id="112509"/>
    <lineage>
        <taxon>Eukaryota</taxon>
        <taxon>Viridiplantae</taxon>
        <taxon>Streptophyta</taxon>
        <taxon>Embryophyta</taxon>
        <taxon>Tracheophyta</taxon>
        <taxon>Spermatophyta</taxon>
        <taxon>Magnoliopsida</taxon>
        <taxon>Liliopsida</taxon>
        <taxon>Poales</taxon>
        <taxon>Poaceae</taxon>
        <taxon>BOP clade</taxon>
        <taxon>Pooideae</taxon>
        <taxon>Triticodae</taxon>
        <taxon>Triticeae</taxon>
        <taxon>Hordeinae</taxon>
        <taxon>Hordeum</taxon>
    </lineage>
</organism>